<dbReference type="GO" id="GO:0030170">
    <property type="term" value="F:pyridoxal phosphate binding"/>
    <property type="evidence" value="ECO:0007669"/>
    <property type="project" value="InterPro"/>
</dbReference>
<evidence type="ECO:0000256" key="2">
    <source>
        <dbReference type="ARBA" id="ARBA00008954"/>
    </source>
</evidence>
<sequence>MTQASSTQNLQADSRDHVLPPFTDYQALNAKGARVITKGDGIYIWDSEGHKILDGMAGLWCVNVGYGRQELVDAAAKQMQELPFYNLFFQTTHVPAIELAKEIASIAPEGMHKVFFTGSGSESNDTVLRMVRHFWACQGKPEKKWIISRLNGYHGSTVAGASLGGMKPMHEQGDLPIPYIDHIPQPYWFGEGGNMTPDEFGVWAAEQLDKKIQEIGADNVAAFIAEPIQGAGGVIIPPATYWPTIKKVLAKYDILLVVDEVICGFGRTGEWFGSQYFDLKPDLMPVAKGMTSGYLPMGAVLVGDRVAKVLTEQGGEFYHGFTYSGHPVAAAVALENLRILKNEHIVTQVKEKTAPYLQKKWAELADHPLVGEARTTGLLGALELVKDKQSRERFPGGNTGMRCREHCFNNGLVMRAVGDTMIISPPLVITCEQIDELVALARKALDATWAELKA</sequence>
<dbReference type="FunFam" id="3.40.640.10:FF:000014">
    <property type="entry name" value="Adenosylmethionine-8-amino-7-oxononanoate aminotransferase, probable"/>
    <property type="match status" value="1"/>
</dbReference>
<evidence type="ECO:0000256" key="5">
    <source>
        <dbReference type="ARBA" id="ARBA00022898"/>
    </source>
</evidence>
<dbReference type="RefSeq" id="WP_074870690.1">
    <property type="nucleotide sequence ID" value="NZ_FOAS01000025.1"/>
</dbReference>
<evidence type="ECO:0000256" key="3">
    <source>
        <dbReference type="ARBA" id="ARBA00022576"/>
    </source>
</evidence>
<dbReference type="PROSITE" id="PS00600">
    <property type="entry name" value="AA_TRANSFER_CLASS_3"/>
    <property type="match status" value="1"/>
</dbReference>
<evidence type="ECO:0000313" key="8">
    <source>
        <dbReference type="Proteomes" id="UP000185766"/>
    </source>
</evidence>
<dbReference type="GO" id="GO:0009448">
    <property type="term" value="P:gamma-aminobutyric acid metabolic process"/>
    <property type="evidence" value="ECO:0007669"/>
    <property type="project" value="TreeGrafter"/>
</dbReference>
<dbReference type="GO" id="GO:0004015">
    <property type="term" value="F:adenosylmethionine-8-amino-7-oxononanoate transaminase activity"/>
    <property type="evidence" value="ECO:0007669"/>
    <property type="project" value="TreeGrafter"/>
</dbReference>
<dbReference type="Gene3D" id="3.90.1150.10">
    <property type="entry name" value="Aspartate Aminotransferase, domain 1"/>
    <property type="match status" value="1"/>
</dbReference>
<dbReference type="SUPFAM" id="SSF53383">
    <property type="entry name" value="PLP-dependent transferases"/>
    <property type="match status" value="1"/>
</dbReference>
<dbReference type="InterPro" id="IPR015422">
    <property type="entry name" value="PyrdxlP-dep_Trfase_small"/>
</dbReference>
<accession>A0A1H7T8K1</accession>
<keyword evidence="5 6" id="KW-0663">Pyridoxal phosphate</keyword>
<keyword evidence="4 7" id="KW-0808">Transferase</keyword>
<dbReference type="PIRSF" id="PIRSF000521">
    <property type="entry name" value="Transaminase_4ab_Lys_Orn"/>
    <property type="match status" value="1"/>
</dbReference>
<evidence type="ECO:0000256" key="1">
    <source>
        <dbReference type="ARBA" id="ARBA00001933"/>
    </source>
</evidence>
<dbReference type="CDD" id="cd00610">
    <property type="entry name" value="OAT_like"/>
    <property type="match status" value="1"/>
</dbReference>
<dbReference type="Pfam" id="PF00202">
    <property type="entry name" value="Aminotran_3"/>
    <property type="match status" value="1"/>
</dbReference>
<dbReference type="Gene3D" id="3.40.640.10">
    <property type="entry name" value="Type I PLP-dependent aspartate aminotransferase-like (Major domain)"/>
    <property type="match status" value="1"/>
</dbReference>
<dbReference type="InterPro" id="IPR015421">
    <property type="entry name" value="PyrdxlP-dep_Trfase_major"/>
</dbReference>
<dbReference type="PANTHER" id="PTHR42684:SF3">
    <property type="entry name" value="ADENOSYLMETHIONINE-8-AMINO-7-OXONONANOATE AMINOTRANSFERASE"/>
    <property type="match status" value="1"/>
</dbReference>
<keyword evidence="8" id="KW-1185">Reference proteome</keyword>
<dbReference type="NCBIfam" id="NF005682">
    <property type="entry name" value="PRK07480.1"/>
    <property type="match status" value="1"/>
</dbReference>
<dbReference type="STRING" id="1429083.GCA_001885685_02217"/>
<dbReference type="InterPro" id="IPR005814">
    <property type="entry name" value="Aminotrans_3"/>
</dbReference>
<keyword evidence="3 7" id="KW-0032">Aminotransferase</keyword>
<dbReference type="GO" id="GO:0009102">
    <property type="term" value="P:biotin biosynthetic process"/>
    <property type="evidence" value="ECO:0007669"/>
    <property type="project" value="TreeGrafter"/>
</dbReference>
<comment type="similarity">
    <text evidence="2 6">Belongs to the class-III pyridoxal-phosphate-dependent aminotransferase family.</text>
</comment>
<protein>
    <submittedName>
        <fullName evidence="7">Putrescine aminotransferase</fullName>
    </submittedName>
</protein>
<dbReference type="Proteomes" id="UP000185766">
    <property type="component" value="Unassembled WGS sequence"/>
</dbReference>
<dbReference type="PANTHER" id="PTHR42684">
    <property type="entry name" value="ADENOSYLMETHIONINE-8-AMINO-7-OXONONANOATE AMINOTRANSFERASE"/>
    <property type="match status" value="1"/>
</dbReference>
<evidence type="ECO:0000256" key="4">
    <source>
        <dbReference type="ARBA" id="ARBA00022679"/>
    </source>
</evidence>
<dbReference type="InterPro" id="IPR015424">
    <property type="entry name" value="PyrdxlP-dep_Trfase"/>
</dbReference>
<proteinExistence type="inferred from homology"/>
<organism evidence="7 8">
    <name type="scientific">Atopomonas hussainii</name>
    <dbReference type="NCBI Taxonomy" id="1429083"/>
    <lineage>
        <taxon>Bacteria</taxon>
        <taxon>Pseudomonadati</taxon>
        <taxon>Pseudomonadota</taxon>
        <taxon>Gammaproteobacteria</taxon>
        <taxon>Pseudomonadales</taxon>
        <taxon>Pseudomonadaceae</taxon>
        <taxon>Atopomonas</taxon>
    </lineage>
</organism>
<dbReference type="EMBL" id="FOAS01000025">
    <property type="protein sequence ID" value="SEL81210.1"/>
    <property type="molecule type" value="Genomic_DNA"/>
</dbReference>
<evidence type="ECO:0000313" key="7">
    <source>
        <dbReference type="EMBL" id="SEL81210.1"/>
    </source>
</evidence>
<evidence type="ECO:0000256" key="6">
    <source>
        <dbReference type="RuleBase" id="RU003560"/>
    </source>
</evidence>
<comment type="cofactor">
    <cofactor evidence="1">
        <name>pyridoxal 5'-phosphate</name>
        <dbReference type="ChEBI" id="CHEBI:597326"/>
    </cofactor>
</comment>
<name>A0A1H7T8K1_9GAMM</name>
<dbReference type="InterPro" id="IPR049704">
    <property type="entry name" value="Aminotrans_3_PPA_site"/>
</dbReference>
<dbReference type="AlphaFoldDB" id="A0A1H7T8K1"/>
<dbReference type="NCBIfam" id="NF004767">
    <property type="entry name" value="PRK06105.1"/>
    <property type="match status" value="1"/>
</dbReference>
<reference evidence="7 8" key="1">
    <citation type="submission" date="2016-10" db="EMBL/GenBank/DDBJ databases">
        <authorList>
            <person name="de Groot N.N."/>
        </authorList>
    </citation>
    <scope>NUCLEOTIDE SEQUENCE [LARGE SCALE GENOMIC DNA]</scope>
    <source>
        <strain evidence="7 8">JCM 19513</strain>
    </source>
</reference>
<gene>
    <name evidence="7" type="ORF">SAMN05216214_12510</name>
</gene>